<proteinExistence type="predicted"/>
<keyword evidence="1" id="KW-0732">Signal</keyword>
<dbReference type="SUPFAM" id="SSF56935">
    <property type="entry name" value="Porins"/>
    <property type="match status" value="1"/>
</dbReference>
<reference evidence="3 4" key="1">
    <citation type="submission" date="2017-11" db="EMBL/GenBank/DDBJ databases">
        <title>Draft genome sequence of Rhizobiales bacterium SY3-13.</title>
        <authorList>
            <person name="Sun C."/>
        </authorList>
    </citation>
    <scope>NUCLEOTIDE SEQUENCE [LARGE SCALE GENOMIC DNA]</scope>
    <source>
        <strain evidence="3 4">SY3-13</strain>
    </source>
</reference>
<dbReference type="InterPro" id="IPR033900">
    <property type="entry name" value="Gram_neg_porin_domain"/>
</dbReference>
<feature type="domain" description="Porin" evidence="2">
    <location>
        <begin position="29"/>
        <end position="370"/>
    </location>
</feature>
<dbReference type="OrthoDB" id="974738at2"/>
<evidence type="ECO:0000259" key="2">
    <source>
        <dbReference type="Pfam" id="PF13609"/>
    </source>
</evidence>
<name>A0A2M9G5J6_9PROT</name>
<evidence type="ECO:0000313" key="4">
    <source>
        <dbReference type="Proteomes" id="UP000229498"/>
    </source>
</evidence>
<dbReference type="AlphaFoldDB" id="A0A2M9G5J6"/>
<dbReference type="InterPro" id="IPR023614">
    <property type="entry name" value="Porin_dom_sf"/>
</dbReference>
<evidence type="ECO:0000313" key="3">
    <source>
        <dbReference type="EMBL" id="PJK30982.1"/>
    </source>
</evidence>
<dbReference type="Proteomes" id="UP000229498">
    <property type="component" value="Unassembled WGS sequence"/>
</dbReference>
<protein>
    <recommendedName>
        <fullName evidence="2">Porin domain-containing protein</fullName>
    </recommendedName>
</protein>
<organism evidence="3 4">
    <name type="scientific">Minwuia thermotolerans</name>
    <dbReference type="NCBI Taxonomy" id="2056226"/>
    <lineage>
        <taxon>Bacteria</taxon>
        <taxon>Pseudomonadati</taxon>
        <taxon>Pseudomonadota</taxon>
        <taxon>Alphaproteobacteria</taxon>
        <taxon>Minwuiales</taxon>
        <taxon>Minwuiaceae</taxon>
        <taxon>Minwuia</taxon>
    </lineage>
</organism>
<dbReference type="Pfam" id="PF13609">
    <property type="entry name" value="Porin_4"/>
    <property type="match status" value="1"/>
</dbReference>
<sequence length="391" mass="40126">MGTAAKEVRFSLRRAIKVNHKYLLAGVAAAALLTAGNAYAAAHGSVEDQLKAQSAAIDALSKEVEALKNSTVEQGIGQGVKGVELTISGHINRAMMFISDGNDNSTLTHVDNDAASSRIRFDADAPVSASTTVGARLEMEMESNSSAQAVLDNEVIEDTFATRQAYVFVKGGFGTLVMGHQSEATDGIVHNSFNFAANAGINPEYTNGIANVGVNFLSIGDGDRVDAVRYTTPSFGGAAASVSHAVNGQVTAALRYSGQIGGVGVLGGVGWDSNFGNDTYAGSLGLNFGGIALNGAVGYQDNENAEEDFMYYVGLAHKGNYSDLGPTSLGVDFHVNNGGVGGGDNNKRVGVGLVQGVAAGADAFVGVGHNFGGDGAIESAQTVMAGMIIRF</sequence>
<dbReference type="GO" id="GO:0015288">
    <property type="term" value="F:porin activity"/>
    <property type="evidence" value="ECO:0007669"/>
    <property type="project" value="InterPro"/>
</dbReference>
<dbReference type="GO" id="GO:0016020">
    <property type="term" value="C:membrane"/>
    <property type="evidence" value="ECO:0007669"/>
    <property type="project" value="InterPro"/>
</dbReference>
<feature type="chain" id="PRO_5014929018" description="Porin domain-containing protein" evidence="1">
    <location>
        <begin position="41"/>
        <end position="391"/>
    </location>
</feature>
<evidence type="ECO:0000256" key="1">
    <source>
        <dbReference type="SAM" id="SignalP"/>
    </source>
</evidence>
<accession>A0A2M9G5J6</accession>
<feature type="signal peptide" evidence="1">
    <location>
        <begin position="1"/>
        <end position="40"/>
    </location>
</feature>
<comment type="caution">
    <text evidence="3">The sequence shown here is derived from an EMBL/GenBank/DDBJ whole genome shotgun (WGS) entry which is preliminary data.</text>
</comment>
<keyword evidence="4" id="KW-1185">Reference proteome</keyword>
<dbReference type="Gene3D" id="2.40.160.10">
    <property type="entry name" value="Porin"/>
    <property type="match status" value="1"/>
</dbReference>
<gene>
    <name evidence="3" type="ORF">CVT23_03715</name>
</gene>
<dbReference type="EMBL" id="PHIG01000011">
    <property type="protein sequence ID" value="PJK30982.1"/>
    <property type="molecule type" value="Genomic_DNA"/>
</dbReference>